<evidence type="ECO:0000256" key="1">
    <source>
        <dbReference type="ARBA" id="ARBA00004651"/>
    </source>
</evidence>
<reference evidence="8 9" key="1">
    <citation type="journal article" date="2016" name="Proc. Natl. Acad. Sci. U.S.A.">
        <title>Comparative genomics of biotechnologically important yeasts.</title>
        <authorList>
            <person name="Riley R."/>
            <person name="Haridas S."/>
            <person name="Wolfe K.H."/>
            <person name="Lopes M.R."/>
            <person name="Hittinger C.T."/>
            <person name="Goeker M."/>
            <person name="Salamov A.A."/>
            <person name="Wisecaver J.H."/>
            <person name="Long T.M."/>
            <person name="Calvey C.H."/>
            <person name="Aerts A.L."/>
            <person name="Barry K.W."/>
            <person name="Choi C."/>
            <person name="Clum A."/>
            <person name="Coughlan A.Y."/>
            <person name="Deshpande S."/>
            <person name="Douglass A.P."/>
            <person name="Hanson S.J."/>
            <person name="Klenk H.-P."/>
            <person name="LaButti K.M."/>
            <person name="Lapidus A."/>
            <person name="Lindquist E.A."/>
            <person name="Lipzen A.M."/>
            <person name="Meier-Kolthoff J.P."/>
            <person name="Ohm R.A."/>
            <person name="Otillar R.P."/>
            <person name="Pangilinan J.L."/>
            <person name="Peng Y."/>
            <person name="Rokas A."/>
            <person name="Rosa C.A."/>
            <person name="Scheuner C."/>
            <person name="Sibirny A.A."/>
            <person name="Slot J.C."/>
            <person name="Stielow J.B."/>
            <person name="Sun H."/>
            <person name="Kurtzman C.P."/>
            <person name="Blackwell M."/>
            <person name="Grigoriev I.V."/>
            <person name="Jeffries T.W."/>
        </authorList>
    </citation>
    <scope>NUCLEOTIDE SEQUENCE [LARGE SCALE GENOMIC DNA]</scope>
    <source>
        <strain evidence="9">ATCC 18201 / CBS 1600 / BCRC 20928 / JCM 3617 / NBRC 0987 / NRRL Y-1542</strain>
    </source>
</reference>
<dbReference type="InterPro" id="IPR003807">
    <property type="entry name" value="DUF202"/>
</dbReference>
<keyword evidence="2" id="KW-1003">Cell membrane</keyword>
<evidence type="ECO:0000256" key="4">
    <source>
        <dbReference type="ARBA" id="ARBA00022989"/>
    </source>
</evidence>
<dbReference type="PANTHER" id="PTHR34187:SF2">
    <property type="entry name" value="DUF202 DOMAIN-CONTAINING PROTEIN"/>
    <property type="match status" value="1"/>
</dbReference>
<dbReference type="Pfam" id="PF02656">
    <property type="entry name" value="DUF202"/>
    <property type="match status" value="1"/>
</dbReference>
<evidence type="ECO:0000256" key="6">
    <source>
        <dbReference type="SAM" id="Phobius"/>
    </source>
</evidence>
<keyword evidence="5 6" id="KW-0472">Membrane</keyword>
<keyword evidence="3 6" id="KW-0812">Transmembrane</keyword>
<evidence type="ECO:0000313" key="9">
    <source>
        <dbReference type="Proteomes" id="UP000094389"/>
    </source>
</evidence>
<keyword evidence="4 6" id="KW-1133">Transmembrane helix</keyword>
<evidence type="ECO:0000259" key="7">
    <source>
        <dbReference type="Pfam" id="PF02656"/>
    </source>
</evidence>
<proteinExistence type="predicted"/>
<feature type="transmembrane region" description="Helical" evidence="6">
    <location>
        <begin position="204"/>
        <end position="226"/>
    </location>
</feature>
<evidence type="ECO:0000313" key="8">
    <source>
        <dbReference type="EMBL" id="ODV76419.1"/>
    </source>
</evidence>
<dbReference type="GeneID" id="30988556"/>
<feature type="transmembrane region" description="Helical" evidence="6">
    <location>
        <begin position="175"/>
        <end position="192"/>
    </location>
</feature>
<keyword evidence="9" id="KW-1185">Reference proteome</keyword>
<feature type="transmembrane region" description="Helical" evidence="6">
    <location>
        <begin position="144"/>
        <end position="163"/>
    </location>
</feature>
<evidence type="ECO:0000256" key="5">
    <source>
        <dbReference type="ARBA" id="ARBA00023136"/>
    </source>
</evidence>
<dbReference type="OrthoDB" id="199599at2759"/>
<dbReference type="GO" id="GO:0005886">
    <property type="term" value="C:plasma membrane"/>
    <property type="evidence" value="ECO:0007669"/>
    <property type="project" value="UniProtKB-SubCell"/>
</dbReference>
<sequence>MASPTSRPDPFLEVNEADREYEEEIHDSALIRQRFEDVPDIDDNISIIPPQSIASLKQTQGFEARALQRNGWWNLWGVSEYGSELLENNGSVARDHMASERTFLSWIRTSLALVSAGVGVTQLFKLARETDKNVSIAKFGDAIGSIFILIGILCVVMGVFRFFRTQELMKHDRFAPARGSISLLVFLVFAVSTPIHQPLDLEGMVLTLFTMQTCIFTLVVSTSTMVQSDQT</sequence>
<evidence type="ECO:0000256" key="2">
    <source>
        <dbReference type="ARBA" id="ARBA00022475"/>
    </source>
</evidence>
<organism evidence="8 9">
    <name type="scientific">Cyberlindnera jadinii (strain ATCC 18201 / CBS 1600 / BCRC 20928 / JCM 3617 / NBRC 0987 / NRRL Y-1542)</name>
    <name type="common">Torula yeast</name>
    <name type="synonym">Candida utilis</name>
    <dbReference type="NCBI Taxonomy" id="983966"/>
    <lineage>
        <taxon>Eukaryota</taxon>
        <taxon>Fungi</taxon>
        <taxon>Dikarya</taxon>
        <taxon>Ascomycota</taxon>
        <taxon>Saccharomycotina</taxon>
        <taxon>Saccharomycetes</taxon>
        <taxon>Phaffomycetales</taxon>
        <taxon>Phaffomycetaceae</taxon>
        <taxon>Cyberlindnera</taxon>
    </lineage>
</organism>
<dbReference type="RefSeq" id="XP_020073458.1">
    <property type="nucleotide sequence ID" value="XM_020214160.1"/>
</dbReference>
<feature type="domain" description="DUF202" evidence="7">
    <location>
        <begin position="94"/>
        <end position="166"/>
    </location>
</feature>
<feature type="transmembrane region" description="Helical" evidence="6">
    <location>
        <begin position="103"/>
        <end position="124"/>
    </location>
</feature>
<dbReference type="AlphaFoldDB" id="A0A1E4SA84"/>
<dbReference type="InterPro" id="IPR052053">
    <property type="entry name" value="IM_YidH-like"/>
</dbReference>
<accession>A0A1E4SA84</accession>
<gene>
    <name evidence="8" type="ORF">CYBJADRAFT_165701</name>
</gene>
<dbReference type="Proteomes" id="UP000094389">
    <property type="component" value="Unassembled WGS sequence"/>
</dbReference>
<comment type="subcellular location">
    <subcellularLocation>
        <location evidence="1">Cell membrane</location>
        <topology evidence="1">Multi-pass membrane protein</topology>
    </subcellularLocation>
</comment>
<dbReference type="PANTHER" id="PTHR34187">
    <property type="entry name" value="FGR18P"/>
    <property type="match status" value="1"/>
</dbReference>
<dbReference type="EMBL" id="KV453925">
    <property type="protein sequence ID" value="ODV76419.1"/>
    <property type="molecule type" value="Genomic_DNA"/>
</dbReference>
<evidence type="ECO:0000256" key="3">
    <source>
        <dbReference type="ARBA" id="ARBA00022692"/>
    </source>
</evidence>
<protein>
    <recommendedName>
        <fullName evidence="7">DUF202 domain-containing protein</fullName>
    </recommendedName>
</protein>
<name>A0A1E4SA84_CYBJN</name>